<name>A0A5D3DVR4_CUCMM</name>
<dbReference type="EMBL" id="SSTD01002800">
    <property type="protein sequence ID" value="TYK27370.1"/>
    <property type="molecule type" value="Genomic_DNA"/>
</dbReference>
<sequence>MVQDRRKRSKYTHTMSRRGYANLVKDMDEILDKSPNDALTQALGTREYSGRDKVLENVVKEKKWIATSVPLISLTSKKKVIEEEEVKEEKVIATRPSISNNEVKASSSMTKEVEVTSEPSNLPIQLKYILKYAERMMVDGSSFLFQLPHELFGIPRKSYVLREDVIDFCNVLKVNTLSMMAYITYLYSLFIDLKKVSKYVFVDPSLISASHSTREITA</sequence>
<dbReference type="AlphaFoldDB" id="A0A5D3DVR4"/>
<evidence type="ECO:0000313" key="1">
    <source>
        <dbReference type="EMBL" id="TYK27370.1"/>
    </source>
</evidence>
<organism evidence="1 2">
    <name type="scientific">Cucumis melo var. makuwa</name>
    <name type="common">Oriental melon</name>
    <dbReference type="NCBI Taxonomy" id="1194695"/>
    <lineage>
        <taxon>Eukaryota</taxon>
        <taxon>Viridiplantae</taxon>
        <taxon>Streptophyta</taxon>
        <taxon>Embryophyta</taxon>
        <taxon>Tracheophyta</taxon>
        <taxon>Spermatophyta</taxon>
        <taxon>Magnoliopsida</taxon>
        <taxon>eudicotyledons</taxon>
        <taxon>Gunneridae</taxon>
        <taxon>Pentapetalae</taxon>
        <taxon>rosids</taxon>
        <taxon>fabids</taxon>
        <taxon>Cucurbitales</taxon>
        <taxon>Cucurbitaceae</taxon>
        <taxon>Benincaseae</taxon>
        <taxon>Cucumis</taxon>
    </lineage>
</organism>
<protein>
    <recommendedName>
        <fullName evidence="3">Serine/threonine-protein kinase nek2</fullName>
    </recommendedName>
</protein>
<dbReference type="Proteomes" id="UP000321947">
    <property type="component" value="Unassembled WGS sequence"/>
</dbReference>
<evidence type="ECO:0000313" key="2">
    <source>
        <dbReference type="Proteomes" id="UP000321947"/>
    </source>
</evidence>
<gene>
    <name evidence="1" type="ORF">E5676_scaffold325G00470</name>
</gene>
<proteinExistence type="predicted"/>
<comment type="caution">
    <text evidence="1">The sequence shown here is derived from an EMBL/GenBank/DDBJ whole genome shotgun (WGS) entry which is preliminary data.</text>
</comment>
<accession>A0A5D3DVR4</accession>
<reference evidence="1 2" key="1">
    <citation type="submission" date="2019-08" db="EMBL/GenBank/DDBJ databases">
        <title>Draft genome sequences of two oriental melons (Cucumis melo L. var makuwa).</title>
        <authorList>
            <person name="Kwon S.-Y."/>
        </authorList>
    </citation>
    <scope>NUCLEOTIDE SEQUENCE [LARGE SCALE GENOMIC DNA]</scope>
    <source>
        <strain evidence="2">cv. Chang Bougi</strain>
        <tissue evidence="1">Leaf</tissue>
    </source>
</reference>
<evidence type="ECO:0008006" key="3">
    <source>
        <dbReference type="Google" id="ProtNLM"/>
    </source>
</evidence>